<evidence type="ECO:0000313" key="1">
    <source>
        <dbReference type="EMBL" id="OTG28141.1"/>
    </source>
</evidence>
<organism evidence="1 2">
    <name type="scientific">Helianthus annuus</name>
    <name type="common">Common sunflower</name>
    <dbReference type="NCBI Taxonomy" id="4232"/>
    <lineage>
        <taxon>Eukaryota</taxon>
        <taxon>Viridiplantae</taxon>
        <taxon>Streptophyta</taxon>
        <taxon>Embryophyta</taxon>
        <taxon>Tracheophyta</taxon>
        <taxon>Spermatophyta</taxon>
        <taxon>Magnoliopsida</taxon>
        <taxon>eudicotyledons</taxon>
        <taxon>Gunneridae</taxon>
        <taxon>Pentapetalae</taxon>
        <taxon>asterids</taxon>
        <taxon>campanulids</taxon>
        <taxon>Asterales</taxon>
        <taxon>Asteraceae</taxon>
        <taxon>Asteroideae</taxon>
        <taxon>Heliantheae alliance</taxon>
        <taxon>Heliantheae</taxon>
        <taxon>Helianthus</taxon>
    </lineage>
</organism>
<dbReference type="EMBL" id="CM007893">
    <property type="protein sequence ID" value="OTG28141.1"/>
    <property type="molecule type" value="Genomic_DNA"/>
</dbReference>
<sequence>MSKSSLNQNPSTNYLMRNKLGGSLEKEAGQTNLRRKREAWFRCEVSEAYAFYFITKYLISSIESELY</sequence>
<evidence type="ECO:0000313" key="2">
    <source>
        <dbReference type="Proteomes" id="UP000215914"/>
    </source>
</evidence>
<proteinExistence type="predicted"/>
<reference evidence="2" key="1">
    <citation type="journal article" date="2017" name="Nature">
        <title>The sunflower genome provides insights into oil metabolism, flowering and Asterid evolution.</title>
        <authorList>
            <person name="Badouin H."/>
            <person name="Gouzy J."/>
            <person name="Grassa C.J."/>
            <person name="Murat F."/>
            <person name="Staton S.E."/>
            <person name="Cottret L."/>
            <person name="Lelandais-Briere C."/>
            <person name="Owens G.L."/>
            <person name="Carrere S."/>
            <person name="Mayjonade B."/>
            <person name="Legrand L."/>
            <person name="Gill N."/>
            <person name="Kane N.C."/>
            <person name="Bowers J.E."/>
            <person name="Hubner S."/>
            <person name="Bellec A."/>
            <person name="Berard A."/>
            <person name="Berges H."/>
            <person name="Blanchet N."/>
            <person name="Boniface M.C."/>
            <person name="Brunel D."/>
            <person name="Catrice O."/>
            <person name="Chaidir N."/>
            <person name="Claudel C."/>
            <person name="Donnadieu C."/>
            <person name="Faraut T."/>
            <person name="Fievet G."/>
            <person name="Helmstetter N."/>
            <person name="King M."/>
            <person name="Knapp S.J."/>
            <person name="Lai Z."/>
            <person name="Le Paslier M.C."/>
            <person name="Lippi Y."/>
            <person name="Lorenzon L."/>
            <person name="Mandel J.R."/>
            <person name="Marage G."/>
            <person name="Marchand G."/>
            <person name="Marquand E."/>
            <person name="Bret-Mestries E."/>
            <person name="Morien E."/>
            <person name="Nambeesan S."/>
            <person name="Nguyen T."/>
            <person name="Pegot-Espagnet P."/>
            <person name="Pouilly N."/>
            <person name="Raftis F."/>
            <person name="Sallet E."/>
            <person name="Schiex T."/>
            <person name="Thomas J."/>
            <person name="Vandecasteele C."/>
            <person name="Vares D."/>
            <person name="Vear F."/>
            <person name="Vautrin S."/>
            <person name="Crespi M."/>
            <person name="Mangin B."/>
            <person name="Burke J.M."/>
            <person name="Salse J."/>
            <person name="Munos S."/>
            <person name="Vincourt P."/>
            <person name="Rieseberg L.H."/>
            <person name="Langlade N.B."/>
        </authorList>
    </citation>
    <scope>NUCLEOTIDE SEQUENCE [LARGE SCALE GENOMIC DNA]</scope>
    <source>
        <strain evidence="2">cv. SF193</strain>
    </source>
</reference>
<accession>A0A251V0L7</accession>
<dbReference type="InParanoid" id="A0A251V0L7"/>
<protein>
    <submittedName>
        <fullName evidence="1">Uncharacterized protein</fullName>
    </submittedName>
</protein>
<keyword evidence="2" id="KW-1185">Reference proteome</keyword>
<gene>
    <name evidence="1" type="ORF">HannXRQ_Chr04g0107861</name>
</gene>
<name>A0A251V0L7_HELAN</name>
<dbReference type="AlphaFoldDB" id="A0A251V0L7"/>
<dbReference type="Proteomes" id="UP000215914">
    <property type="component" value="Chromosome 4"/>
</dbReference>